<dbReference type="SUPFAM" id="SSF89392">
    <property type="entry name" value="Prokaryotic lipoproteins and lipoprotein localization factors"/>
    <property type="match status" value="1"/>
</dbReference>
<dbReference type="InterPro" id="IPR052944">
    <property type="entry name" value="Sporulation_related"/>
</dbReference>
<dbReference type="PANTHER" id="PTHR37507">
    <property type="entry name" value="SPORULATION PROTEIN YDCC"/>
    <property type="match status" value="1"/>
</dbReference>
<protein>
    <recommendedName>
        <fullName evidence="3">Outer membrane lipoprotein-sorting protein</fullName>
    </recommendedName>
</protein>
<reference evidence="2" key="1">
    <citation type="journal article" date="2019" name="Int. J. Syst. Evol. Microbiol.">
        <title>The Global Catalogue of Microorganisms (GCM) 10K type strain sequencing project: providing services to taxonomists for standard genome sequencing and annotation.</title>
        <authorList>
            <consortium name="The Broad Institute Genomics Platform"/>
            <consortium name="The Broad Institute Genome Sequencing Center for Infectious Disease"/>
            <person name="Wu L."/>
            <person name="Ma J."/>
        </authorList>
    </citation>
    <scope>NUCLEOTIDE SEQUENCE [LARGE SCALE GENOMIC DNA]</scope>
    <source>
        <strain evidence="2">NBRC 108725</strain>
    </source>
</reference>
<proteinExistence type="predicted"/>
<evidence type="ECO:0000313" key="2">
    <source>
        <dbReference type="Proteomes" id="UP001321498"/>
    </source>
</evidence>
<dbReference type="Proteomes" id="UP001321498">
    <property type="component" value="Chromosome"/>
</dbReference>
<dbReference type="EMBL" id="AP027731">
    <property type="protein sequence ID" value="BDZ45386.1"/>
    <property type="molecule type" value="Genomic_DNA"/>
</dbReference>
<dbReference type="InterPro" id="IPR029046">
    <property type="entry name" value="LolA/LolB/LppX"/>
</dbReference>
<dbReference type="RefSeq" id="WP_286278727.1">
    <property type="nucleotide sequence ID" value="NZ_AP027731.1"/>
</dbReference>
<sequence>MIEVNKVSRWLPAAIPAAVIAAAALGVPAFGSAAGARLPEKSADEVLALIAGSSATRFSGTVEQSSDLGLPELPKSARGYSSGADSTSAVLELLTADHTAQVFVDGAERERVQVLDDLAERDLYRNGSDVWIYDSKQRAAHHVVLPEGSGAAPQLSATPAELAEKLLAAVDPTTEVDVATGSVAGRPVYELVLTPKSDDTLVGSVTVSVDSDTGLPLEVAVTARGQSTDAVRVGFTSIDFSAPPADTFTFTPSADTRVTEEELPSGPPEGYAAPDLPSPTVTGAGWDTVVALPVDVLGSAGSSSALLAQLTTPVAEGRALQTSLVSVLFTADGRLLAGAVPVEALEAAAR</sequence>
<keyword evidence="2" id="KW-1185">Reference proteome</keyword>
<dbReference type="Gene3D" id="2.50.20.10">
    <property type="entry name" value="Lipoprotein localisation LolA/LolB/LppX"/>
    <property type="match status" value="1"/>
</dbReference>
<gene>
    <name evidence="1" type="ORF">GCM10025866_12950</name>
</gene>
<accession>A0ABM8GAZ2</accession>
<organism evidence="1 2">
    <name type="scientific">Naasia aerilata</name>
    <dbReference type="NCBI Taxonomy" id="1162966"/>
    <lineage>
        <taxon>Bacteria</taxon>
        <taxon>Bacillati</taxon>
        <taxon>Actinomycetota</taxon>
        <taxon>Actinomycetes</taxon>
        <taxon>Micrococcales</taxon>
        <taxon>Microbacteriaceae</taxon>
        <taxon>Naasia</taxon>
    </lineage>
</organism>
<evidence type="ECO:0000313" key="1">
    <source>
        <dbReference type="EMBL" id="BDZ45386.1"/>
    </source>
</evidence>
<dbReference type="PANTHER" id="PTHR37507:SF2">
    <property type="entry name" value="SPORULATION PROTEIN YDCC"/>
    <property type="match status" value="1"/>
</dbReference>
<name>A0ABM8GAZ2_9MICO</name>
<evidence type="ECO:0008006" key="3">
    <source>
        <dbReference type="Google" id="ProtNLM"/>
    </source>
</evidence>